<keyword evidence="2" id="KW-1185">Reference proteome</keyword>
<accession>A0ACB9H1D4</accession>
<evidence type="ECO:0000313" key="1">
    <source>
        <dbReference type="EMBL" id="KAI3789253.1"/>
    </source>
</evidence>
<organism evidence="1 2">
    <name type="scientific">Cichorium intybus</name>
    <name type="common">Chicory</name>
    <dbReference type="NCBI Taxonomy" id="13427"/>
    <lineage>
        <taxon>Eukaryota</taxon>
        <taxon>Viridiplantae</taxon>
        <taxon>Streptophyta</taxon>
        <taxon>Embryophyta</taxon>
        <taxon>Tracheophyta</taxon>
        <taxon>Spermatophyta</taxon>
        <taxon>Magnoliopsida</taxon>
        <taxon>eudicotyledons</taxon>
        <taxon>Gunneridae</taxon>
        <taxon>Pentapetalae</taxon>
        <taxon>asterids</taxon>
        <taxon>campanulids</taxon>
        <taxon>Asterales</taxon>
        <taxon>Asteraceae</taxon>
        <taxon>Cichorioideae</taxon>
        <taxon>Cichorieae</taxon>
        <taxon>Cichoriinae</taxon>
        <taxon>Cichorium</taxon>
    </lineage>
</organism>
<evidence type="ECO:0000313" key="2">
    <source>
        <dbReference type="Proteomes" id="UP001055811"/>
    </source>
</evidence>
<sequence length="462" mass="51253">MSSISEENQQTSVLLVTVHAQGHINPMLRLSKRLASKGLHVTLTTNDLALKNLSSTVAGVHLEYFSDGLPEDHDRLNGDIDAFEKSLGKFGPGNLSHLIRSSGRKFACIINTPFLPWVADVAAEFEVPCGMVWIQACTVYQIYNSFYNRLNEFPTENNLDMCLDLPGLPSLRAEDLPSFVLPSNTMSTFDSILKDVFCNMHKYKWVLGNSFMELEKDVITAVNDAGLPFWPVGPIVPATLFGKEDAIDGDLKGLNKFKSTDEIDCLEWLDKHQPASVLYISFGTLLFLSEKQIESIATGLKVLKRPFLWVVKLPENQETQQFGILEEIKEQGLIVRWSPQTAVLSHPSVGCFVSHCGWNSLIETVTAGVPMVACPQWSDQPTNAKLVTDVWCVGVKLKRNQEGIFDGEEMARCVEEIMAGPRSEEFRKNSAEFKRAAREAVADGGSSDKNIQLFADVLSSCS</sequence>
<name>A0ACB9H1D4_CICIN</name>
<protein>
    <submittedName>
        <fullName evidence="1">Uncharacterized protein</fullName>
    </submittedName>
</protein>
<proteinExistence type="predicted"/>
<dbReference type="EMBL" id="CM042009">
    <property type="protein sequence ID" value="KAI3789253.1"/>
    <property type="molecule type" value="Genomic_DNA"/>
</dbReference>
<dbReference type="Proteomes" id="UP001055811">
    <property type="component" value="Linkage Group LG01"/>
</dbReference>
<gene>
    <name evidence="1" type="ORF">L2E82_02045</name>
</gene>
<reference evidence="1 2" key="2">
    <citation type="journal article" date="2022" name="Mol. Ecol. Resour.">
        <title>The genomes of chicory, endive, great burdock and yacon provide insights into Asteraceae paleo-polyploidization history and plant inulin production.</title>
        <authorList>
            <person name="Fan W."/>
            <person name="Wang S."/>
            <person name="Wang H."/>
            <person name="Wang A."/>
            <person name="Jiang F."/>
            <person name="Liu H."/>
            <person name="Zhao H."/>
            <person name="Xu D."/>
            <person name="Zhang Y."/>
        </authorList>
    </citation>
    <scope>NUCLEOTIDE SEQUENCE [LARGE SCALE GENOMIC DNA]</scope>
    <source>
        <strain evidence="2">cv. Punajuju</strain>
        <tissue evidence="1">Leaves</tissue>
    </source>
</reference>
<reference evidence="2" key="1">
    <citation type="journal article" date="2022" name="Mol. Ecol. Resour.">
        <title>The genomes of chicory, endive, great burdock and yacon provide insights into Asteraceae palaeo-polyploidization history and plant inulin production.</title>
        <authorList>
            <person name="Fan W."/>
            <person name="Wang S."/>
            <person name="Wang H."/>
            <person name="Wang A."/>
            <person name="Jiang F."/>
            <person name="Liu H."/>
            <person name="Zhao H."/>
            <person name="Xu D."/>
            <person name="Zhang Y."/>
        </authorList>
    </citation>
    <scope>NUCLEOTIDE SEQUENCE [LARGE SCALE GENOMIC DNA]</scope>
    <source>
        <strain evidence="2">cv. Punajuju</strain>
    </source>
</reference>
<comment type="caution">
    <text evidence="1">The sequence shown here is derived from an EMBL/GenBank/DDBJ whole genome shotgun (WGS) entry which is preliminary data.</text>
</comment>